<dbReference type="SUPFAM" id="SSF88659">
    <property type="entry name" value="Sigma3 and sigma4 domains of RNA polymerase sigma factors"/>
    <property type="match status" value="1"/>
</dbReference>
<evidence type="ECO:0000256" key="3">
    <source>
        <dbReference type="ARBA" id="ARBA00023082"/>
    </source>
</evidence>
<sequence>MRATGTLEDYNLWQSLKEGNQEALATIYFTHFKNLYEYGLRIVQDKELVKDAIQDLFIKLWTNRTGFEDISKIRPYLLIALRSGLYNKLQQKEKRPVRPLGAGEEFDMVFSAESIYIDKESFSQQTQQLVHALNQLTAKQKEVVYLRYFEELDYEEIAKVMGSSLKSVYKLKARGLDALKQLLNISNTSLVMLFAACRAELFS</sequence>
<dbReference type="PANTHER" id="PTHR43133:SF46">
    <property type="entry name" value="RNA POLYMERASE SIGMA-70 FACTOR ECF SUBFAMILY"/>
    <property type="match status" value="1"/>
</dbReference>
<feature type="domain" description="RNA polymerase sigma-70 region 2" evidence="5">
    <location>
        <begin position="32"/>
        <end position="93"/>
    </location>
</feature>
<feature type="domain" description="RNA polymerase sigma factor 70 region 4 type 2" evidence="6">
    <location>
        <begin position="127"/>
        <end position="179"/>
    </location>
</feature>
<dbReference type="InterPro" id="IPR007627">
    <property type="entry name" value="RNA_pol_sigma70_r2"/>
</dbReference>
<dbReference type="EMBL" id="JAJNEC010000005">
    <property type="protein sequence ID" value="MCD2424904.1"/>
    <property type="molecule type" value="Genomic_DNA"/>
</dbReference>
<dbReference type="SUPFAM" id="SSF88946">
    <property type="entry name" value="Sigma2 domain of RNA polymerase sigma factors"/>
    <property type="match status" value="1"/>
</dbReference>
<dbReference type="InterPro" id="IPR013325">
    <property type="entry name" value="RNA_pol_sigma_r2"/>
</dbReference>
<dbReference type="InterPro" id="IPR013249">
    <property type="entry name" value="RNA_pol_sigma70_r4_t2"/>
</dbReference>
<evidence type="ECO:0000256" key="2">
    <source>
        <dbReference type="ARBA" id="ARBA00023015"/>
    </source>
</evidence>
<dbReference type="CDD" id="cd06171">
    <property type="entry name" value="Sigma70_r4"/>
    <property type="match status" value="1"/>
</dbReference>
<dbReference type="InterPro" id="IPR014284">
    <property type="entry name" value="RNA_pol_sigma-70_dom"/>
</dbReference>
<evidence type="ECO:0000313" key="8">
    <source>
        <dbReference type="Proteomes" id="UP001199816"/>
    </source>
</evidence>
<dbReference type="Gene3D" id="1.10.1740.10">
    <property type="match status" value="1"/>
</dbReference>
<keyword evidence="3" id="KW-0731">Sigma factor</keyword>
<organism evidence="7 8">
    <name type="scientific">Niabella pedocola</name>
    <dbReference type="NCBI Taxonomy" id="1752077"/>
    <lineage>
        <taxon>Bacteria</taxon>
        <taxon>Pseudomonadati</taxon>
        <taxon>Bacteroidota</taxon>
        <taxon>Chitinophagia</taxon>
        <taxon>Chitinophagales</taxon>
        <taxon>Chitinophagaceae</taxon>
        <taxon>Niabella</taxon>
    </lineage>
</organism>
<evidence type="ECO:0000256" key="4">
    <source>
        <dbReference type="ARBA" id="ARBA00023163"/>
    </source>
</evidence>
<comment type="caution">
    <text evidence="7">The sequence shown here is derived from an EMBL/GenBank/DDBJ whole genome shotgun (WGS) entry which is preliminary data.</text>
</comment>
<keyword evidence="8" id="KW-1185">Reference proteome</keyword>
<dbReference type="InterPro" id="IPR039425">
    <property type="entry name" value="RNA_pol_sigma-70-like"/>
</dbReference>
<evidence type="ECO:0000259" key="6">
    <source>
        <dbReference type="Pfam" id="PF08281"/>
    </source>
</evidence>
<accession>A0ABS8PV05</accession>
<dbReference type="InterPro" id="IPR013324">
    <property type="entry name" value="RNA_pol_sigma_r3/r4-like"/>
</dbReference>
<dbReference type="RefSeq" id="WP_231007253.1">
    <property type="nucleotide sequence ID" value="NZ_JAJNEC010000005.1"/>
</dbReference>
<dbReference type="Proteomes" id="UP001199816">
    <property type="component" value="Unassembled WGS sequence"/>
</dbReference>
<dbReference type="PANTHER" id="PTHR43133">
    <property type="entry name" value="RNA POLYMERASE ECF-TYPE SIGMA FACTO"/>
    <property type="match status" value="1"/>
</dbReference>
<keyword evidence="2" id="KW-0805">Transcription regulation</keyword>
<reference evidence="7 8" key="1">
    <citation type="submission" date="2021-11" db="EMBL/GenBank/DDBJ databases">
        <title>Genomic of Niabella pedocola.</title>
        <authorList>
            <person name="Wu T."/>
        </authorList>
    </citation>
    <scope>NUCLEOTIDE SEQUENCE [LARGE SCALE GENOMIC DNA]</scope>
    <source>
        <strain evidence="7 8">JCM 31011</strain>
    </source>
</reference>
<dbReference type="NCBIfam" id="TIGR02937">
    <property type="entry name" value="sigma70-ECF"/>
    <property type="match status" value="1"/>
</dbReference>
<keyword evidence="4" id="KW-0804">Transcription</keyword>
<name>A0ABS8PV05_9BACT</name>
<proteinExistence type="inferred from homology"/>
<dbReference type="Gene3D" id="1.10.10.10">
    <property type="entry name" value="Winged helix-like DNA-binding domain superfamily/Winged helix DNA-binding domain"/>
    <property type="match status" value="1"/>
</dbReference>
<dbReference type="InterPro" id="IPR036388">
    <property type="entry name" value="WH-like_DNA-bd_sf"/>
</dbReference>
<protein>
    <submittedName>
        <fullName evidence="7">Sigma-70 family RNA polymerase sigma factor</fullName>
    </submittedName>
</protein>
<gene>
    <name evidence="7" type="ORF">LQ567_19125</name>
</gene>
<evidence type="ECO:0000313" key="7">
    <source>
        <dbReference type="EMBL" id="MCD2424904.1"/>
    </source>
</evidence>
<evidence type="ECO:0000259" key="5">
    <source>
        <dbReference type="Pfam" id="PF04542"/>
    </source>
</evidence>
<dbReference type="Pfam" id="PF08281">
    <property type="entry name" value="Sigma70_r4_2"/>
    <property type="match status" value="1"/>
</dbReference>
<dbReference type="Pfam" id="PF04542">
    <property type="entry name" value="Sigma70_r2"/>
    <property type="match status" value="1"/>
</dbReference>
<evidence type="ECO:0000256" key="1">
    <source>
        <dbReference type="ARBA" id="ARBA00010641"/>
    </source>
</evidence>
<comment type="similarity">
    <text evidence="1">Belongs to the sigma-70 factor family. ECF subfamily.</text>
</comment>